<dbReference type="SMART" id="SM01017">
    <property type="entry name" value="Arrestin_C"/>
    <property type="match status" value="1"/>
</dbReference>
<dbReference type="Pfam" id="PF02752">
    <property type="entry name" value="Arrestin_C"/>
    <property type="match status" value="1"/>
</dbReference>
<dbReference type="InterPro" id="IPR011022">
    <property type="entry name" value="Arrestin_C-like"/>
</dbReference>
<dbReference type="PANTHER" id="PTHR11188:SF17">
    <property type="entry name" value="FI21816P1"/>
    <property type="match status" value="1"/>
</dbReference>
<reference evidence="3" key="1">
    <citation type="journal article" date="2018" name="Nat. Microbiol.">
        <title>Leveraging single-cell genomics to expand the fungal tree of life.</title>
        <authorList>
            <person name="Ahrendt S.R."/>
            <person name="Quandt C.A."/>
            <person name="Ciobanu D."/>
            <person name="Clum A."/>
            <person name="Salamov A."/>
            <person name="Andreopoulos B."/>
            <person name="Cheng J.F."/>
            <person name="Woyke T."/>
            <person name="Pelin A."/>
            <person name="Henrissat B."/>
            <person name="Reynolds N.K."/>
            <person name="Benny G.L."/>
            <person name="Smith M.E."/>
            <person name="James T.Y."/>
            <person name="Grigoriev I.V."/>
        </authorList>
    </citation>
    <scope>NUCLEOTIDE SEQUENCE [LARGE SCALE GENOMIC DNA]</scope>
</reference>
<evidence type="ECO:0000313" key="3">
    <source>
        <dbReference type="Proteomes" id="UP000267251"/>
    </source>
</evidence>
<dbReference type="GO" id="GO:0031625">
    <property type="term" value="F:ubiquitin protein ligase binding"/>
    <property type="evidence" value="ECO:0007669"/>
    <property type="project" value="TreeGrafter"/>
</dbReference>
<evidence type="ECO:0000313" key="2">
    <source>
        <dbReference type="EMBL" id="RKP12182.1"/>
    </source>
</evidence>
<dbReference type="GO" id="GO:0030674">
    <property type="term" value="F:protein-macromolecule adaptor activity"/>
    <property type="evidence" value="ECO:0007669"/>
    <property type="project" value="TreeGrafter"/>
</dbReference>
<protein>
    <recommendedName>
        <fullName evidence="1">Arrestin C-terminal-like domain-containing protein</fullName>
    </recommendedName>
</protein>
<dbReference type="GO" id="GO:0070086">
    <property type="term" value="P:ubiquitin-dependent endocytosis"/>
    <property type="evidence" value="ECO:0007669"/>
    <property type="project" value="TreeGrafter"/>
</dbReference>
<proteinExistence type="predicted"/>
<dbReference type="AlphaFoldDB" id="A0A4P9Y106"/>
<evidence type="ECO:0000259" key="1">
    <source>
        <dbReference type="SMART" id="SM01017"/>
    </source>
</evidence>
<dbReference type="Proteomes" id="UP000267251">
    <property type="component" value="Unassembled WGS sequence"/>
</dbReference>
<dbReference type="InterPro" id="IPR014752">
    <property type="entry name" value="Arrestin-like_C"/>
</dbReference>
<dbReference type="OrthoDB" id="2333384at2759"/>
<dbReference type="EMBL" id="KZ988444">
    <property type="protein sequence ID" value="RKP12182.1"/>
    <property type="molecule type" value="Genomic_DNA"/>
</dbReference>
<dbReference type="InterPro" id="IPR014756">
    <property type="entry name" value="Ig_E-set"/>
</dbReference>
<sequence length="410" mass="44666">MHLPRQPLLRLSLPSSTLHLHGTPSTAAPTLLTGRVHLDLPTSTRVASLEVTITGRLRITTPDMARPQLRSVHEDTLVLLDKSTLEAGHHSLLFEMALPGHLPSSVSTPMGVCEYRISVRLRRSVFYLPDEVIKKALTLVRHTEEEEASLVGRSVRVEGIWGNRASYVAYVPSAAYAKDDYIPVHIHFTPLRPGLHIRALDACLVEREVYGSKDPPNMGRILSRRAESVPALEEDMARKGSLDRTIWLRVPSPTTLDCDIPGFLRIRHKVEAAVRVADSSEGKGMARLTMRLPVAILPDPLKTYPDQLPRYQPPYLISPPSSSASSIHQADDEEEEDVVVGEDAFMRGGGGALAGVRGDEDLTMLMDAPPYPECPLSPATSPISSPGLPPSYGDAIALAIEPSLAPLGPC</sequence>
<dbReference type="SUPFAM" id="SSF81296">
    <property type="entry name" value="E set domains"/>
    <property type="match status" value="1"/>
</dbReference>
<dbReference type="InterPro" id="IPR050357">
    <property type="entry name" value="Arrestin_domain-protein"/>
</dbReference>
<feature type="domain" description="Arrestin C-terminal-like" evidence="1">
    <location>
        <begin position="161"/>
        <end position="301"/>
    </location>
</feature>
<dbReference type="PANTHER" id="PTHR11188">
    <property type="entry name" value="ARRESTIN DOMAIN CONTAINING PROTEIN"/>
    <property type="match status" value="1"/>
</dbReference>
<organism evidence="2 3">
    <name type="scientific">Piptocephalis cylindrospora</name>
    <dbReference type="NCBI Taxonomy" id="1907219"/>
    <lineage>
        <taxon>Eukaryota</taxon>
        <taxon>Fungi</taxon>
        <taxon>Fungi incertae sedis</taxon>
        <taxon>Zoopagomycota</taxon>
        <taxon>Zoopagomycotina</taxon>
        <taxon>Zoopagomycetes</taxon>
        <taxon>Zoopagales</taxon>
        <taxon>Piptocephalidaceae</taxon>
        <taxon>Piptocephalis</taxon>
    </lineage>
</organism>
<gene>
    <name evidence="2" type="ORF">BJ684DRAFT_21258</name>
</gene>
<dbReference type="GO" id="GO:0005829">
    <property type="term" value="C:cytosol"/>
    <property type="evidence" value="ECO:0007669"/>
    <property type="project" value="TreeGrafter"/>
</dbReference>
<name>A0A4P9Y106_9FUNG</name>
<keyword evidence="3" id="KW-1185">Reference proteome</keyword>
<accession>A0A4P9Y106</accession>
<dbReference type="Gene3D" id="2.60.40.640">
    <property type="match status" value="1"/>
</dbReference>
<dbReference type="GO" id="GO:0005886">
    <property type="term" value="C:plasma membrane"/>
    <property type="evidence" value="ECO:0007669"/>
    <property type="project" value="TreeGrafter"/>
</dbReference>